<dbReference type="PANTHER" id="PTHR16515">
    <property type="entry name" value="PR DOMAIN ZINC FINGER PROTEIN"/>
    <property type="match status" value="1"/>
</dbReference>
<evidence type="ECO:0000256" key="1">
    <source>
        <dbReference type="ARBA" id="ARBA00004123"/>
    </source>
</evidence>
<dbReference type="PROSITE" id="PS50157">
    <property type="entry name" value="ZINC_FINGER_C2H2_2"/>
    <property type="match status" value="3"/>
</dbReference>
<proteinExistence type="predicted"/>
<evidence type="ECO:0000256" key="5">
    <source>
        <dbReference type="ARBA" id="ARBA00022833"/>
    </source>
</evidence>
<keyword evidence="4 8" id="KW-0863">Zinc-finger</keyword>
<evidence type="ECO:0000256" key="4">
    <source>
        <dbReference type="ARBA" id="ARBA00022771"/>
    </source>
</evidence>
<dbReference type="InterPro" id="IPR050331">
    <property type="entry name" value="Zinc_finger"/>
</dbReference>
<dbReference type="GO" id="GO:0003677">
    <property type="term" value="F:DNA binding"/>
    <property type="evidence" value="ECO:0007669"/>
    <property type="project" value="UniProtKB-KW"/>
</dbReference>
<dbReference type="InterPro" id="IPR036236">
    <property type="entry name" value="Znf_C2H2_sf"/>
</dbReference>
<dbReference type="Gene3D" id="3.30.160.60">
    <property type="entry name" value="Classic Zinc Finger"/>
    <property type="match status" value="2"/>
</dbReference>
<keyword evidence="7" id="KW-0539">Nucleus</keyword>
<dbReference type="AlphaFoldDB" id="A0A9P0AH58"/>
<feature type="compositionally biased region" description="Low complexity" evidence="9">
    <location>
        <begin position="67"/>
        <end position="85"/>
    </location>
</feature>
<feature type="region of interest" description="Disordered" evidence="9">
    <location>
        <begin position="158"/>
        <end position="182"/>
    </location>
</feature>
<reference evidence="11" key="1">
    <citation type="submission" date="2021-12" db="EMBL/GenBank/DDBJ databases">
        <authorList>
            <person name="King R."/>
        </authorList>
    </citation>
    <scope>NUCLEOTIDE SEQUENCE</scope>
</reference>
<evidence type="ECO:0000256" key="8">
    <source>
        <dbReference type="PROSITE-ProRule" id="PRU00042"/>
    </source>
</evidence>
<gene>
    <name evidence="11" type="ORF">BEMITA_LOCUS11440</name>
</gene>
<dbReference type="FunFam" id="3.30.160.60:FF:000744">
    <property type="entry name" value="zinc finger E-box-binding homeobox 1"/>
    <property type="match status" value="1"/>
</dbReference>
<dbReference type="Proteomes" id="UP001152759">
    <property type="component" value="Chromosome 7"/>
</dbReference>
<dbReference type="KEGG" id="btab:109029597"/>
<feature type="domain" description="C2H2-type" evidence="10">
    <location>
        <begin position="248"/>
        <end position="275"/>
    </location>
</feature>
<dbReference type="GO" id="GO:0005634">
    <property type="term" value="C:nucleus"/>
    <property type="evidence" value="ECO:0007669"/>
    <property type="project" value="UniProtKB-SubCell"/>
</dbReference>
<name>A0A9P0AH58_BEMTA</name>
<dbReference type="GO" id="GO:0010468">
    <property type="term" value="P:regulation of gene expression"/>
    <property type="evidence" value="ECO:0007669"/>
    <property type="project" value="UniProtKB-ARBA"/>
</dbReference>
<keyword evidence="2" id="KW-0479">Metal-binding</keyword>
<dbReference type="FunFam" id="3.30.160.60:FF:000624">
    <property type="entry name" value="zinc finger protein 697"/>
    <property type="match status" value="1"/>
</dbReference>
<dbReference type="SMART" id="SM00355">
    <property type="entry name" value="ZnF_C2H2"/>
    <property type="match status" value="3"/>
</dbReference>
<organism evidence="11 12">
    <name type="scientific">Bemisia tabaci</name>
    <name type="common">Sweetpotato whitefly</name>
    <name type="synonym">Aleurodes tabaci</name>
    <dbReference type="NCBI Taxonomy" id="7038"/>
    <lineage>
        <taxon>Eukaryota</taxon>
        <taxon>Metazoa</taxon>
        <taxon>Ecdysozoa</taxon>
        <taxon>Arthropoda</taxon>
        <taxon>Hexapoda</taxon>
        <taxon>Insecta</taxon>
        <taxon>Pterygota</taxon>
        <taxon>Neoptera</taxon>
        <taxon>Paraneoptera</taxon>
        <taxon>Hemiptera</taxon>
        <taxon>Sternorrhyncha</taxon>
        <taxon>Aleyrodoidea</taxon>
        <taxon>Aleyrodidae</taxon>
        <taxon>Aleyrodinae</taxon>
        <taxon>Bemisia</taxon>
    </lineage>
</organism>
<feature type="region of interest" description="Disordered" evidence="9">
    <location>
        <begin position="45"/>
        <end position="113"/>
    </location>
</feature>
<dbReference type="EMBL" id="OU963868">
    <property type="protein sequence ID" value="CAH0392985.1"/>
    <property type="molecule type" value="Genomic_DNA"/>
</dbReference>
<accession>A0A9P0AH58</accession>
<feature type="compositionally biased region" description="Polar residues" evidence="9">
    <location>
        <begin position="95"/>
        <end position="111"/>
    </location>
</feature>
<keyword evidence="5" id="KW-0862">Zinc</keyword>
<evidence type="ECO:0000256" key="2">
    <source>
        <dbReference type="ARBA" id="ARBA00022723"/>
    </source>
</evidence>
<keyword evidence="12" id="KW-1185">Reference proteome</keyword>
<evidence type="ECO:0000256" key="6">
    <source>
        <dbReference type="ARBA" id="ARBA00023125"/>
    </source>
</evidence>
<protein>
    <recommendedName>
        <fullName evidence="10">C2H2-type domain-containing protein</fullName>
    </recommendedName>
</protein>
<feature type="domain" description="C2H2-type" evidence="10">
    <location>
        <begin position="8"/>
        <end position="30"/>
    </location>
</feature>
<evidence type="ECO:0000313" key="11">
    <source>
        <dbReference type="EMBL" id="CAH0392985.1"/>
    </source>
</evidence>
<evidence type="ECO:0000256" key="3">
    <source>
        <dbReference type="ARBA" id="ARBA00022737"/>
    </source>
</evidence>
<dbReference type="PROSITE" id="PS00028">
    <property type="entry name" value="ZINC_FINGER_C2H2_1"/>
    <property type="match status" value="3"/>
</dbReference>
<sequence>MSLNDLSLNCSECKKHFTSAALLLQHYAQHIIFSYSDAAKSLRAERKRKRKEKQAEDEKLETGQNVSSPTSCSNSSTSAKSISPTHGVEAKYLPQEQNNNELNDNYSTSLPTPEPLNLVKFDLQQCLENKVTKEENDSDMEQGFPVKIESVLDIKEEYCDQPDDDGSSSGRNDSGDRNESEDFNPLKFCMITMEEDNSAIKTSEESSHILVMPELQLNDVTVYRKLAPKPVEKSKFVTEKRGKSTRKYPCHLCEKVFGWSTDLKRHVLIHTGERPFKCKVCLASFTRNFLLQKHQSKIHPCSKPIVKDINDINEKDSPPPFRVVDLPQVLKI</sequence>
<evidence type="ECO:0000259" key="10">
    <source>
        <dbReference type="PROSITE" id="PS50157"/>
    </source>
</evidence>
<comment type="subcellular location">
    <subcellularLocation>
        <location evidence="1">Nucleus</location>
    </subcellularLocation>
</comment>
<feature type="domain" description="C2H2-type" evidence="10">
    <location>
        <begin position="276"/>
        <end position="304"/>
    </location>
</feature>
<dbReference type="Pfam" id="PF00096">
    <property type="entry name" value="zf-C2H2"/>
    <property type="match status" value="2"/>
</dbReference>
<evidence type="ECO:0000256" key="7">
    <source>
        <dbReference type="ARBA" id="ARBA00023242"/>
    </source>
</evidence>
<evidence type="ECO:0000313" key="12">
    <source>
        <dbReference type="Proteomes" id="UP001152759"/>
    </source>
</evidence>
<keyword evidence="3" id="KW-0677">Repeat</keyword>
<dbReference type="InterPro" id="IPR013087">
    <property type="entry name" value="Znf_C2H2_type"/>
</dbReference>
<dbReference type="PANTHER" id="PTHR16515:SF49">
    <property type="entry name" value="GASTRULA ZINC FINGER PROTEIN XLCGF49.1-LIKE-RELATED"/>
    <property type="match status" value="1"/>
</dbReference>
<keyword evidence="6" id="KW-0238">DNA-binding</keyword>
<evidence type="ECO:0000256" key="9">
    <source>
        <dbReference type="SAM" id="MobiDB-lite"/>
    </source>
</evidence>
<dbReference type="SUPFAM" id="SSF57667">
    <property type="entry name" value="beta-beta-alpha zinc fingers"/>
    <property type="match status" value="1"/>
</dbReference>
<dbReference type="GO" id="GO:0008270">
    <property type="term" value="F:zinc ion binding"/>
    <property type="evidence" value="ECO:0007669"/>
    <property type="project" value="UniProtKB-KW"/>
</dbReference>